<dbReference type="OrthoDB" id="4065264at2759"/>
<dbReference type="EMBL" id="HE576761">
    <property type="protein sequence ID" value="CCC72074.1"/>
    <property type="molecule type" value="Genomic_DNA"/>
</dbReference>
<keyword evidence="3" id="KW-1185">Reference proteome</keyword>
<evidence type="ECO:0000313" key="2">
    <source>
        <dbReference type="EMBL" id="CCC72074.1"/>
    </source>
</evidence>
<proteinExistence type="predicted"/>
<reference key="2">
    <citation type="submission" date="2011-08" db="EMBL/GenBank/DDBJ databases">
        <title>Genome sequence of Naumovozyma castellii.</title>
        <authorList>
            <person name="Gordon J.L."/>
            <person name="Armisen D."/>
            <person name="Proux-Wera E."/>
            <person name="OhEigeartaigh S.S."/>
            <person name="Byrne K.P."/>
            <person name="Wolfe K.H."/>
        </authorList>
    </citation>
    <scope>NUCLEOTIDE SEQUENCE</scope>
    <source>
        <strain>Type strain:CBS 4309</strain>
    </source>
</reference>
<dbReference type="OMA" id="HDNTEVY"/>
<feature type="compositionally biased region" description="Basic and acidic residues" evidence="1">
    <location>
        <begin position="64"/>
        <end position="88"/>
    </location>
</feature>
<evidence type="ECO:0000256" key="1">
    <source>
        <dbReference type="SAM" id="MobiDB-lite"/>
    </source>
</evidence>
<protein>
    <submittedName>
        <fullName evidence="2">Uncharacterized protein</fullName>
    </submittedName>
</protein>
<feature type="region of interest" description="Disordered" evidence="1">
    <location>
        <begin position="1"/>
        <end position="20"/>
    </location>
</feature>
<feature type="region of interest" description="Disordered" evidence="1">
    <location>
        <begin position="42"/>
        <end position="88"/>
    </location>
</feature>
<dbReference type="Proteomes" id="UP000001640">
    <property type="component" value="Chromosome 10"/>
</dbReference>
<reference evidence="2 3" key="1">
    <citation type="journal article" date="2011" name="Proc. Natl. Acad. Sci. U.S.A.">
        <title>Evolutionary erosion of yeast sex chromosomes by mating-type switching accidents.</title>
        <authorList>
            <person name="Gordon J.L."/>
            <person name="Armisen D."/>
            <person name="Proux-Wera E."/>
            <person name="Oheigeartaigh S.S."/>
            <person name="Byrne K.P."/>
            <person name="Wolfe K.H."/>
        </authorList>
    </citation>
    <scope>NUCLEOTIDE SEQUENCE [LARGE SCALE GENOMIC DNA]</scope>
    <source>
        <strain evidence="3">ATCC 76901 / BCRC 22586 / CBS 4309 / NBRC 1992 / NRRL Y-12630</strain>
    </source>
</reference>
<dbReference type="GeneID" id="96905772"/>
<evidence type="ECO:0000313" key="3">
    <source>
        <dbReference type="Proteomes" id="UP000001640"/>
    </source>
</evidence>
<accession>G0VKN7</accession>
<dbReference type="RefSeq" id="XP_003678413.1">
    <property type="nucleotide sequence ID" value="XM_003678365.1"/>
</dbReference>
<feature type="compositionally biased region" description="Low complexity" evidence="1">
    <location>
        <begin position="1"/>
        <end position="10"/>
    </location>
</feature>
<gene>
    <name evidence="2" type="primary">NCAS0J00950</name>
    <name evidence="2" type="ordered locus">NCAS_0J00950</name>
</gene>
<dbReference type="AlphaFoldDB" id="G0VKN7"/>
<dbReference type="FunCoup" id="G0VKN7">
    <property type="interactions" value="4"/>
</dbReference>
<sequence length="88" mass="9902">MTENNNNNNNRTEEEKPTVCLRGGGKVKVVPLEQLRRPHAVSFSPNFMGNSGWTNNSGGLVLNDGHRPSVEVNKKPREEEEKEEEKKS</sequence>
<dbReference type="eggNOG" id="ENOG502T2KU">
    <property type="taxonomic scope" value="Eukaryota"/>
</dbReference>
<name>G0VKN7_NAUCA</name>
<dbReference type="KEGG" id="ncs:NCAS_0J00950"/>
<dbReference type="InParanoid" id="G0VKN7"/>
<feature type="compositionally biased region" description="Polar residues" evidence="1">
    <location>
        <begin position="43"/>
        <end position="58"/>
    </location>
</feature>
<organism evidence="2 3">
    <name type="scientific">Naumovozyma castellii</name>
    <name type="common">Yeast</name>
    <name type="synonym">Saccharomyces castellii</name>
    <dbReference type="NCBI Taxonomy" id="27288"/>
    <lineage>
        <taxon>Eukaryota</taxon>
        <taxon>Fungi</taxon>
        <taxon>Dikarya</taxon>
        <taxon>Ascomycota</taxon>
        <taxon>Saccharomycotina</taxon>
        <taxon>Saccharomycetes</taxon>
        <taxon>Saccharomycetales</taxon>
        <taxon>Saccharomycetaceae</taxon>
        <taxon>Naumovozyma</taxon>
    </lineage>
</organism>
<dbReference type="HOGENOM" id="CLU_182460_0_0_1"/>